<organism evidence="2 3">
    <name type="scientific">Flavobacterium jumunjinense</name>
    <dbReference type="NCBI Taxonomy" id="998845"/>
    <lineage>
        <taxon>Bacteria</taxon>
        <taxon>Pseudomonadati</taxon>
        <taxon>Bacteroidota</taxon>
        <taxon>Flavobacteriia</taxon>
        <taxon>Flavobacteriales</taxon>
        <taxon>Flavobacteriaceae</taxon>
        <taxon>Flavobacterium</taxon>
    </lineage>
</organism>
<keyword evidence="1" id="KW-0472">Membrane</keyword>
<sequence>MRIKAYLLNCFLLLLPIILWNIILIDYLPESYSTAIFDNNIPKLISYSEIILRFILFALPIFMKLSIKTKLQKIGLLAYCIGLILYFSSWIIMITNPQSNWSQSQIGFMAPAYTTLFFFIGIGLIGNKAFFKFPYLSLIYIFLSLLFVISHSTHAYIVYMRL</sequence>
<feature type="transmembrane region" description="Helical" evidence="1">
    <location>
        <begin position="44"/>
        <end position="62"/>
    </location>
</feature>
<evidence type="ECO:0000313" key="3">
    <source>
        <dbReference type="Proteomes" id="UP001589607"/>
    </source>
</evidence>
<name>A0ABV5GPT6_9FLAO</name>
<gene>
    <name evidence="2" type="ORF">ACFFVF_12855</name>
</gene>
<reference evidence="2 3" key="1">
    <citation type="submission" date="2024-09" db="EMBL/GenBank/DDBJ databases">
        <authorList>
            <person name="Sun Q."/>
            <person name="Mori K."/>
        </authorList>
    </citation>
    <scope>NUCLEOTIDE SEQUENCE [LARGE SCALE GENOMIC DNA]</scope>
    <source>
        <strain evidence="2 3">CECT 7955</strain>
    </source>
</reference>
<feature type="transmembrane region" description="Helical" evidence="1">
    <location>
        <begin position="7"/>
        <end position="24"/>
    </location>
</feature>
<accession>A0ABV5GPT6</accession>
<protein>
    <submittedName>
        <fullName evidence="2">Uncharacterized protein</fullName>
    </submittedName>
</protein>
<keyword evidence="1" id="KW-1133">Transmembrane helix</keyword>
<dbReference type="RefSeq" id="WP_236455924.1">
    <property type="nucleotide sequence ID" value="NZ_CBCSGE010000034.1"/>
</dbReference>
<dbReference type="Proteomes" id="UP001589607">
    <property type="component" value="Unassembled WGS sequence"/>
</dbReference>
<feature type="transmembrane region" description="Helical" evidence="1">
    <location>
        <begin position="106"/>
        <end position="126"/>
    </location>
</feature>
<feature type="transmembrane region" description="Helical" evidence="1">
    <location>
        <begin position="138"/>
        <end position="159"/>
    </location>
</feature>
<keyword evidence="3" id="KW-1185">Reference proteome</keyword>
<evidence type="ECO:0000256" key="1">
    <source>
        <dbReference type="SAM" id="Phobius"/>
    </source>
</evidence>
<proteinExistence type="predicted"/>
<dbReference type="EMBL" id="JBHMEY010000044">
    <property type="protein sequence ID" value="MFB9097410.1"/>
    <property type="molecule type" value="Genomic_DNA"/>
</dbReference>
<keyword evidence="1" id="KW-0812">Transmembrane</keyword>
<feature type="transmembrane region" description="Helical" evidence="1">
    <location>
        <begin position="74"/>
        <end position="94"/>
    </location>
</feature>
<evidence type="ECO:0000313" key="2">
    <source>
        <dbReference type="EMBL" id="MFB9097410.1"/>
    </source>
</evidence>
<comment type="caution">
    <text evidence="2">The sequence shown here is derived from an EMBL/GenBank/DDBJ whole genome shotgun (WGS) entry which is preliminary data.</text>
</comment>